<protein>
    <recommendedName>
        <fullName evidence="3">Transcriptional regulator</fullName>
    </recommendedName>
</protein>
<reference evidence="2" key="1">
    <citation type="journal article" date="2019" name="Int. J. Syst. Evol. Microbiol.">
        <title>The Global Catalogue of Microorganisms (GCM) 10K type strain sequencing project: providing services to taxonomists for standard genome sequencing and annotation.</title>
        <authorList>
            <consortium name="The Broad Institute Genomics Platform"/>
            <consortium name="The Broad Institute Genome Sequencing Center for Infectious Disease"/>
            <person name="Wu L."/>
            <person name="Ma J."/>
        </authorList>
    </citation>
    <scope>NUCLEOTIDE SEQUENCE [LARGE SCALE GENOMIC DNA]</scope>
    <source>
        <strain evidence="2">JCM 31920</strain>
    </source>
</reference>
<dbReference type="RefSeq" id="WP_345026258.1">
    <property type="nucleotide sequence ID" value="NZ_BAABEY010000001.1"/>
</dbReference>
<organism evidence="1 2">
    <name type="scientific">Ravibacter arvi</name>
    <dbReference type="NCBI Taxonomy" id="2051041"/>
    <lineage>
        <taxon>Bacteria</taxon>
        <taxon>Pseudomonadati</taxon>
        <taxon>Bacteroidota</taxon>
        <taxon>Cytophagia</taxon>
        <taxon>Cytophagales</taxon>
        <taxon>Spirosomataceae</taxon>
        <taxon>Ravibacter</taxon>
    </lineage>
</organism>
<dbReference type="Proteomes" id="UP001501508">
    <property type="component" value="Unassembled WGS sequence"/>
</dbReference>
<evidence type="ECO:0008006" key="3">
    <source>
        <dbReference type="Google" id="ProtNLM"/>
    </source>
</evidence>
<dbReference type="EMBL" id="BAABEY010000001">
    <property type="protein sequence ID" value="GAA4430847.1"/>
    <property type="molecule type" value="Genomic_DNA"/>
</dbReference>
<comment type="caution">
    <text evidence="1">The sequence shown here is derived from an EMBL/GenBank/DDBJ whole genome shotgun (WGS) entry which is preliminary data.</text>
</comment>
<evidence type="ECO:0000313" key="2">
    <source>
        <dbReference type="Proteomes" id="UP001501508"/>
    </source>
</evidence>
<keyword evidence="2" id="KW-1185">Reference proteome</keyword>
<sequence>MNALEPFIKFMSVIPNDARIGTTHMALYVALYDLWLENNQVDCVELTVSQVMKRAKILARSTFVRVMRDLHEWGYLVYLPSYDNRVKSKVLLKTKNDGDGNSEQTGFSRIQK</sequence>
<name>A0ABP8LL58_9BACT</name>
<evidence type="ECO:0000313" key="1">
    <source>
        <dbReference type="EMBL" id="GAA4430847.1"/>
    </source>
</evidence>
<gene>
    <name evidence="1" type="ORF">GCM10023091_00670</name>
</gene>
<proteinExistence type="predicted"/>
<accession>A0ABP8LL58</accession>